<dbReference type="EMBL" id="JALLPJ020001242">
    <property type="protein sequence ID" value="KAL3773222.1"/>
    <property type="molecule type" value="Genomic_DNA"/>
</dbReference>
<reference evidence="2 3" key="1">
    <citation type="submission" date="2024-10" db="EMBL/GenBank/DDBJ databases">
        <title>Updated reference genomes for cyclostephanoid diatoms.</title>
        <authorList>
            <person name="Roberts W.R."/>
            <person name="Alverson A.J."/>
        </authorList>
    </citation>
    <scope>NUCLEOTIDE SEQUENCE [LARGE SCALE GENOMIC DNA]</scope>
    <source>
        <strain evidence="2 3">AJA010-31</strain>
    </source>
</reference>
<protein>
    <submittedName>
        <fullName evidence="2">Uncharacterized protein</fullName>
    </submittedName>
</protein>
<feature type="region of interest" description="Disordered" evidence="1">
    <location>
        <begin position="1"/>
        <end position="22"/>
    </location>
</feature>
<accession>A0ABD3NB74</accession>
<gene>
    <name evidence="2" type="ORF">ACHAWO_005061</name>
</gene>
<evidence type="ECO:0000313" key="3">
    <source>
        <dbReference type="Proteomes" id="UP001530400"/>
    </source>
</evidence>
<feature type="compositionally biased region" description="Basic and acidic residues" evidence="1">
    <location>
        <begin position="1"/>
        <end position="12"/>
    </location>
</feature>
<organism evidence="2 3">
    <name type="scientific">Cyclotella atomus</name>
    <dbReference type="NCBI Taxonomy" id="382360"/>
    <lineage>
        <taxon>Eukaryota</taxon>
        <taxon>Sar</taxon>
        <taxon>Stramenopiles</taxon>
        <taxon>Ochrophyta</taxon>
        <taxon>Bacillariophyta</taxon>
        <taxon>Coscinodiscophyceae</taxon>
        <taxon>Thalassiosirophycidae</taxon>
        <taxon>Stephanodiscales</taxon>
        <taxon>Stephanodiscaceae</taxon>
        <taxon>Cyclotella</taxon>
    </lineage>
</organism>
<proteinExistence type="predicted"/>
<keyword evidence="3" id="KW-1185">Reference proteome</keyword>
<evidence type="ECO:0000313" key="2">
    <source>
        <dbReference type="EMBL" id="KAL3773222.1"/>
    </source>
</evidence>
<dbReference type="Proteomes" id="UP001530400">
    <property type="component" value="Unassembled WGS sequence"/>
</dbReference>
<evidence type="ECO:0000256" key="1">
    <source>
        <dbReference type="SAM" id="MobiDB-lite"/>
    </source>
</evidence>
<comment type="caution">
    <text evidence="2">The sequence shown here is derived from an EMBL/GenBank/DDBJ whole genome shotgun (WGS) entry which is preliminary data.</text>
</comment>
<dbReference type="AlphaFoldDB" id="A0ABD3NB74"/>
<name>A0ABD3NB74_9STRA</name>
<sequence length="293" mass="32975">DLQEGRIGESPKKRSGNSKISDSDWSNVCAAFVSLVQINQLNRNNGKNSQKELGAKIAVVFGNRYSQQHLIERCLKDTAKTPSDRSVAALKQSGWAGDFLKATLKPMKEAVPISKPHSKERLELLANASKAGQRFYATGGDIAAADDIFRAEVLCQRRDRKAELLKIKKILQLRVLLKWQGLEVKKYKEENKATWDSFFADFDDWESLPNRATERWTAQDERELEALDDHSTITMNDTILQSKIDEKKRDLRMAASKMDETERAEIMAIFASHDRAESSAAAAVANSNETEDD</sequence>
<feature type="non-terminal residue" evidence="2">
    <location>
        <position position="1"/>
    </location>
</feature>